<dbReference type="GO" id="GO:0016787">
    <property type="term" value="F:hydrolase activity"/>
    <property type="evidence" value="ECO:0007669"/>
    <property type="project" value="UniProtKB-KW"/>
</dbReference>
<feature type="active site" description="Proton donor/acceptor" evidence="2">
    <location>
        <position position="152"/>
    </location>
</feature>
<dbReference type="InterPro" id="IPR023365">
    <property type="entry name" value="Sortase_dom-sf"/>
</dbReference>
<dbReference type="InterPro" id="IPR005754">
    <property type="entry name" value="Sortase"/>
</dbReference>
<evidence type="ECO:0000256" key="2">
    <source>
        <dbReference type="PIRSR" id="PIRSR605754-1"/>
    </source>
</evidence>
<dbReference type="Proteomes" id="UP000030647">
    <property type="component" value="Unassembled WGS sequence"/>
</dbReference>
<reference evidence="6" key="1">
    <citation type="journal article" date="2013" name="Genome Announc.">
        <title>Whole-Genome Sequencing of Lactobacillus shenzhenensis Strain LY-73T.</title>
        <authorList>
            <person name="Lin Z."/>
            <person name="Liu Z."/>
            <person name="Yang R."/>
            <person name="Zou Y."/>
            <person name="Wan D."/>
            <person name="Chen J."/>
            <person name="Guo M."/>
            <person name="Zhao J."/>
            <person name="Fang C."/>
            <person name="Yang R."/>
            <person name="Liu F."/>
        </authorList>
    </citation>
    <scope>NUCLEOTIDE SEQUENCE [LARGE SCALE GENOMIC DNA]</scope>
    <source>
        <strain evidence="6">LY-73</strain>
    </source>
</reference>
<feature type="active site" description="Acyl-thioester intermediate" evidence="2">
    <location>
        <position position="214"/>
    </location>
</feature>
<evidence type="ECO:0008006" key="7">
    <source>
        <dbReference type="Google" id="ProtNLM"/>
    </source>
</evidence>
<dbReference type="SUPFAM" id="SSF63817">
    <property type="entry name" value="Sortase"/>
    <property type="match status" value="1"/>
</dbReference>
<evidence type="ECO:0000313" key="6">
    <source>
        <dbReference type="Proteomes" id="UP000030647"/>
    </source>
</evidence>
<dbReference type="Pfam" id="PF04203">
    <property type="entry name" value="Sortase"/>
    <property type="match status" value="1"/>
</dbReference>
<gene>
    <name evidence="5" type="ORF">L248_1469</name>
</gene>
<keyword evidence="4" id="KW-1133">Transmembrane helix</keyword>
<keyword evidence="4" id="KW-0812">Transmembrane</keyword>
<sequence>MTMAKKKKKKKLWQRRAFAILFLVLGTLIFTYPFYVDALNGVIDQYQQAQYAREAAAQQKQQAAAMAKHNAAIAKTGLRTGVDPFRGEASDEKTRGYLTKHFLGTVIIPKLKVTVNLFDRTTPWLLQRGASVVPGTSLPNGQKNTHSLISAHSGLPQRKLFTGLDTLKIGDTFLLKIGGKQRAYRIQRRQVVLPNKQNTIQLSEQEERVTLMTCTPYMINSHRLLLTGKRVPLTPAIKAAADQALQTRWLIWGAWFAFLLALAATALAAWRWPQRRGAKALKRQSPRTRRQRNYGTVEPTKVAGG</sequence>
<feature type="region of interest" description="Disordered" evidence="3">
    <location>
        <begin position="278"/>
        <end position="305"/>
    </location>
</feature>
<evidence type="ECO:0000256" key="3">
    <source>
        <dbReference type="SAM" id="MobiDB-lite"/>
    </source>
</evidence>
<dbReference type="STRING" id="1231336.L248_1469"/>
<feature type="transmembrane region" description="Helical" evidence="4">
    <location>
        <begin position="249"/>
        <end position="270"/>
    </location>
</feature>
<dbReference type="HOGENOM" id="CLU_045680_1_0_9"/>
<evidence type="ECO:0000313" key="5">
    <source>
        <dbReference type="EMBL" id="ERL64191.1"/>
    </source>
</evidence>
<keyword evidence="6" id="KW-1185">Reference proteome</keyword>
<dbReference type="NCBIfam" id="TIGR01076">
    <property type="entry name" value="sortase_fam"/>
    <property type="match status" value="1"/>
</dbReference>
<dbReference type="NCBIfam" id="NF033745">
    <property type="entry name" value="class_C_sortase"/>
    <property type="match status" value="1"/>
</dbReference>
<accession>U4THA9</accession>
<keyword evidence="4" id="KW-0472">Membrane</keyword>
<evidence type="ECO:0000256" key="4">
    <source>
        <dbReference type="SAM" id="Phobius"/>
    </source>
</evidence>
<evidence type="ECO:0000256" key="1">
    <source>
        <dbReference type="ARBA" id="ARBA00022801"/>
    </source>
</evidence>
<proteinExistence type="predicted"/>
<dbReference type="eggNOG" id="COG3764">
    <property type="taxonomic scope" value="Bacteria"/>
</dbReference>
<organism evidence="5 6">
    <name type="scientific">Schleiferilactobacillus shenzhenensis LY-73</name>
    <dbReference type="NCBI Taxonomy" id="1231336"/>
    <lineage>
        <taxon>Bacteria</taxon>
        <taxon>Bacillati</taxon>
        <taxon>Bacillota</taxon>
        <taxon>Bacilli</taxon>
        <taxon>Lactobacillales</taxon>
        <taxon>Lactobacillaceae</taxon>
        <taxon>Schleiferilactobacillus</taxon>
    </lineage>
</organism>
<dbReference type="InterPro" id="IPR042002">
    <property type="entry name" value="Sortase_C"/>
</dbReference>
<dbReference type="CDD" id="cd05827">
    <property type="entry name" value="Sortase_C"/>
    <property type="match status" value="1"/>
</dbReference>
<dbReference type="Gene3D" id="2.40.260.10">
    <property type="entry name" value="Sortase"/>
    <property type="match status" value="1"/>
</dbReference>
<dbReference type="AlphaFoldDB" id="U4THA9"/>
<keyword evidence="1" id="KW-0378">Hydrolase</keyword>
<dbReference type="EMBL" id="KI271602">
    <property type="protein sequence ID" value="ERL64191.1"/>
    <property type="molecule type" value="Genomic_DNA"/>
</dbReference>
<feature type="compositionally biased region" description="Basic residues" evidence="3">
    <location>
        <begin position="278"/>
        <end position="292"/>
    </location>
</feature>
<protein>
    <recommendedName>
        <fullName evidence="7">Class C sortase</fullName>
    </recommendedName>
</protein>
<name>U4THA9_9LACO</name>